<keyword evidence="6" id="KW-0418">Kinase</keyword>
<sequence length="744" mass="83718">MRILTKFIGSTLMSVGCVVVLMGGSTLLITKMEKSVSQSRDRTNQALRTTQKLQLTLQEETSALKDYLLFNQNSGDMLKYDQARLEFVNSLTELEQLMPGTQQLNVVERRHKYLVRLANDLKKNTISSTPAQTQQDVKAINSFLEDINFFINLLLQDVKQENLQTQLAAKQFKQNANIITYSLIGVVLLIFIAQFTLTLLPVIRSIQELELGATKLGAGDLTYRLNINTDDEIEQLAQAFNQMAVQLADSYASLEQKRQAADIANQAKSEFLSNMSHELRTPLNGILGYAQILNRSQTLAEKERKGINIIHQCGSHLLTLINDILDISKIEARKLELQPHGIHLPSFLQGIVEIVRIRAEQKSINFIYFLDDKLPEGVELDDKRLRQVLINILGNAIKFTDQGEVIFKVEKIENSDSFYREKITISFQIIDTGIGMNPDSLAKIFLPFEQVSDGKRQAEGTGLGLAISQEIISLMGSEIKVESQLGVGSRFFFNVDFPLVQEWQQNSMTSNGQTLAGYQGERQAILVVDDKWENRSVIINLLEPLDFVVITAENGEEGLTKATESKPSLIITDVLMPIMDGYEFLEKLKASPSLQNIPVIVSSASVSTIEQQKSLDAGGDDFLVKPVEAEELFKLLEKNLNITWIDKSTTVTEESTESVVHGDYTDTNTISEMLIPTQDELGQMLELAQQGRLQKLGEFVKNLEKNDPKYIPFLEQILALAQKFQLEKIEVFIQQFMILTVEKE</sequence>
<dbReference type="Gene3D" id="1.10.287.130">
    <property type="match status" value="1"/>
</dbReference>
<evidence type="ECO:0000256" key="2">
    <source>
        <dbReference type="ARBA" id="ARBA00004370"/>
    </source>
</evidence>
<dbReference type="CDD" id="cd06225">
    <property type="entry name" value="HAMP"/>
    <property type="match status" value="1"/>
</dbReference>
<dbReference type="RefSeq" id="WP_353932574.1">
    <property type="nucleotide sequence ID" value="NZ_CP150886.1"/>
</dbReference>
<keyword evidence="4 8" id="KW-0597">Phosphoprotein</keyword>
<dbReference type="PROSITE" id="PS50109">
    <property type="entry name" value="HIS_KIN"/>
    <property type="match status" value="1"/>
</dbReference>
<reference evidence="13 14" key="1">
    <citation type="submission" date="2024-04" db="EMBL/GenBank/DDBJ databases">
        <title>Okeanomitos corallinicola gen. &amp; sp. nov. (Nostocales, Cyanobacteria), a new toxic marine heterocyst-forming cyanobacterium from a coral reef.</title>
        <authorList>
            <person name="Li H."/>
            <person name="Li R."/>
            <person name="Kang J."/>
            <person name="Hii K.S."/>
            <person name="Mohamed H.F."/>
            <person name="Xu X."/>
            <person name="Luo Z."/>
        </authorList>
    </citation>
    <scope>NUCLEOTIDE SEQUENCE [LARGE SCALE GENOMIC DNA]</scope>
    <source>
        <strain evidence="13 14">TIOX110</strain>
    </source>
</reference>
<feature type="domain" description="HAMP" evidence="12">
    <location>
        <begin position="200"/>
        <end position="252"/>
    </location>
</feature>
<evidence type="ECO:0000256" key="1">
    <source>
        <dbReference type="ARBA" id="ARBA00000085"/>
    </source>
</evidence>
<gene>
    <name evidence="13" type="ORF">WJM97_08290</name>
</gene>
<keyword evidence="14" id="KW-1185">Reference proteome</keyword>
<dbReference type="Proteomes" id="UP001483337">
    <property type="component" value="Chromosome"/>
</dbReference>
<dbReference type="SUPFAM" id="SSF55874">
    <property type="entry name" value="ATPase domain of HSP90 chaperone/DNA topoisomerase II/histidine kinase"/>
    <property type="match status" value="1"/>
</dbReference>
<dbReference type="PANTHER" id="PTHR43047">
    <property type="entry name" value="TWO-COMPONENT HISTIDINE PROTEIN KINASE"/>
    <property type="match status" value="1"/>
</dbReference>
<evidence type="ECO:0000256" key="6">
    <source>
        <dbReference type="ARBA" id="ARBA00022777"/>
    </source>
</evidence>
<evidence type="ECO:0000256" key="9">
    <source>
        <dbReference type="SAM" id="Phobius"/>
    </source>
</evidence>
<dbReference type="InterPro" id="IPR011006">
    <property type="entry name" value="CheY-like_superfamily"/>
</dbReference>
<evidence type="ECO:0000259" key="11">
    <source>
        <dbReference type="PROSITE" id="PS50110"/>
    </source>
</evidence>
<feature type="transmembrane region" description="Helical" evidence="9">
    <location>
        <begin position="178"/>
        <end position="200"/>
    </location>
</feature>
<dbReference type="Pfam" id="PF02518">
    <property type="entry name" value="HATPase_c"/>
    <property type="match status" value="1"/>
</dbReference>
<proteinExistence type="predicted"/>
<feature type="domain" description="Response regulatory" evidence="11">
    <location>
        <begin position="524"/>
        <end position="640"/>
    </location>
</feature>
<evidence type="ECO:0000256" key="3">
    <source>
        <dbReference type="ARBA" id="ARBA00012438"/>
    </source>
</evidence>
<evidence type="ECO:0000256" key="4">
    <source>
        <dbReference type="ARBA" id="ARBA00022553"/>
    </source>
</evidence>
<dbReference type="InterPro" id="IPR036890">
    <property type="entry name" value="HATPase_C_sf"/>
</dbReference>
<dbReference type="SUPFAM" id="SSF47384">
    <property type="entry name" value="Homodimeric domain of signal transducing histidine kinase"/>
    <property type="match status" value="1"/>
</dbReference>
<accession>A0ABZ2UWA8</accession>
<dbReference type="InterPro" id="IPR003660">
    <property type="entry name" value="HAMP_dom"/>
</dbReference>
<keyword evidence="9" id="KW-0812">Transmembrane</keyword>
<evidence type="ECO:0000259" key="12">
    <source>
        <dbReference type="PROSITE" id="PS50885"/>
    </source>
</evidence>
<dbReference type="SMART" id="SM00388">
    <property type="entry name" value="HisKA"/>
    <property type="match status" value="1"/>
</dbReference>
<dbReference type="Gene3D" id="3.40.50.2300">
    <property type="match status" value="1"/>
</dbReference>
<dbReference type="Gene3D" id="3.30.565.10">
    <property type="entry name" value="Histidine kinase-like ATPase, C-terminal domain"/>
    <property type="match status" value="1"/>
</dbReference>
<dbReference type="SMART" id="SM00448">
    <property type="entry name" value="REC"/>
    <property type="match status" value="1"/>
</dbReference>
<evidence type="ECO:0000313" key="14">
    <source>
        <dbReference type="Proteomes" id="UP001483337"/>
    </source>
</evidence>
<dbReference type="InterPro" id="IPR005467">
    <property type="entry name" value="His_kinase_dom"/>
</dbReference>
<dbReference type="CDD" id="cd00082">
    <property type="entry name" value="HisKA"/>
    <property type="match status" value="1"/>
</dbReference>
<keyword evidence="13" id="KW-0067">ATP-binding</keyword>
<dbReference type="SUPFAM" id="SSF158472">
    <property type="entry name" value="HAMP domain-like"/>
    <property type="match status" value="1"/>
</dbReference>
<comment type="catalytic activity">
    <reaction evidence="1">
        <text>ATP + protein L-histidine = ADP + protein N-phospho-L-histidine.</text>
        <dbReference type="EC" id="2.7.13.3"/>
    </reaction>
</comment>
<dbReference type="SUPFAM" id="SSF52172">
    <property type="entry name" value="CheY-like"/>
    <property type="match status" value="1"/>
</dbReference>
<dbReference type="SMART" id="SM00387">
    <property type="entry name" value="HATPase_c"/>
    <property type="match status" value="1"/>
</dbReference>
<keyword evidence="7" id="KW-0902">Two-component regulatory system</keyword>
<keyword evidence="9" id="KW-1133">Transmembrane helix</keyword>
<dbReference type="EC" id="2.7.13.3" evidence="3"/>
<dbReference type="Pfam" id="PF00672">
    <property type="entry name" value="HAMP"/>
    <property type="match status" value="1"/>
</dbReference>
<dbReference type="PROSITE" id="PS50110">
    <property type="entry name" value="RESPONSE_REGULATORY"/>
    <property type="match status" value="1"/>
</dbReference>
<evidence type="ECO:0000256" key="5">
    <source>
        <dbReference type="ARBA" id="ARBA00022679"/>
    </source>
</evidence>
<dbReference type="InterPro" id="IPR003594">
    <property type="entry name" value="HATPase_dom"/>
</dbReference>
<protein>
    <recommendedName>
        <fullName evidence="3">histidine kinase</fullName>
        <ecNumber evidence="3">2.7.13.3</ecNumber>
    </recommendedName>
</protein>
<evidence type="ECO:0000259" key="10">
    <source>
        <dbReference type="PROSITE" id="PS50109"/>
    </source>
</evidence>
<dbReference type="Pfam" id="PF00512">
    <property type="entry name" value="HisKA"/>
    <property type="match status" value="1"/>
</dbReference>
<dbReference type="EMBL" id="CP150886">
    <property type="protein sequence ID" value="WZB89676.1"/>
    <property type="molecule type" value="Genomic_DNA"/>
</dbReference>
<dbReference type="Pfam" id="PF00072">
    <property type="entry name" value="Response_reg"/>
    <property type="match status" value="1"/>
</dbReference>
<dbReference type="PRINTS" id="PR00344">
    <property type="entry name" value="BCTRLSENSOR"/>
</dbReference>
<dbReference type="GO" id="GO:0005524">
    <property type="term" value="F:ATP binding"/>
    <property type="evidence" value="ECO:0007669"/>
    <property type="project" value="UniProtKB-KW"/>
</dbReference>
<evidence type="ECO:0000256" key="8">
    <source>
        <dbReference type="PROSITE-ProRule" id="PRU00169"/>
    </source>
</evidence>
<feature type="domain" description="Histidine kinase" evidence="10">
    <location>
        <begin position="274"/>
        <end position="499"/>
    </location>
</feature>
<dbReference type="Gene3D" id="6.10.340.10">
    <property type="match status" value="1"/>
</dbReference>
<comment type="subcellular location">
    <subcellularLocation>
        <location evidence="2">Membrane</location>
    </subcellularLocation>
</comment>
<feature type="modified residue" description="4-aspartylphosphate" evidence="8">
    <location>
        <position position="573"/>
    </location>
</feature>
<dbReference type="InterPro" id="IPR003661">
    <property type="entry name" value="HisK_dim/P_dom"/>
</dbReference>
<feature type="transmembrane region" description="Helical" evidence="9">
    <location>
        <begin position="12"/>
        <end position="30"/>
    </location>
</feature>
<dbReference type="InterPro" id="IPR036097">
    <property type="entry name" value="HisK_dim/P_sf"/>
</dbReference>
<organism evidence="13 14">
    <name type="scientific">Okeanomitos corallinicola TIOX110</name>
    <dbReference type="NCBI Taxonomy" id="3133117"/>
    <lineage>
        <taxon>Bacteria</taxon>
        <taxon>Bacillati</taxon>
        <taxon>Cyanobacteriota</taxon>
        <taxon>Cyanophyceae</taxon>
        <taxon>Nostocales</taxon>
        <taxon>Aphanizomenonaceae</taxon>
        <taxon>Okeanomitos</taxon>
    </lineage>
</organism>
<keyword evidence="9" id="KW-0472">Membrane</keyword>
<dbReference type="InterPro" id="IPR004358">
    <property type="entry name" value="Sig_transdc_His_kin-like_C"/>
</dbReference>
<keyword evidence="13" id="KW-0547">Nucleotide-binding</keyword>
<dbReference type="CDD" id="cd16922">
    <property type="entry name" value="HATPase_EvgS-ArcB-TorS-like"/>
    <property type="match status" value="1"/>
</dbReference>
<evidence type="ECO:0000256" key="7">
    <source>
        <dbReference type="ARBA" id="ARBA00023012"/>
    </source>
</evidence>
<name>A0ABZ2UWA8_9CYAN</name>
<dbReference type="SMART" id="SM00304">
    <property type="entry name" value="HAMP"/>
    <property type="match status" value="1"/>
</dbReference>
<dbReference type="PROSITE" id="PS51257">
    <property type="entry name" value="PROKAR_LIPOPROTEIN"/>
    <property type="match status" value="1"/>
</dbReference>
<dbReference type="PROSITE" id="PS50885">
    <property type="entry name" value="HAMP"/>
    <property type="match status" value="1"/>
</dbReference>
<dbReference type="InterPro" id="IPR001789">
    <property type="entry name" value="Sig_transdc_resp-reg_receiver"/>
</dbReference>
<evidence type="ECO:0000313" key="13">
    <source>
        <dbReference type="EMBL" id="WZB89676.1"/>
    </source>
</evidence>
<keyword evidence="5" id="KW-0808">Transferase</keyword>